<dbReference type="GO" id="GO:0006654">
    <property type="term" value="P:phosphatidic acid biosynthetic process"/>
    <property type="evidence" value="ECO:0007669"/>
    <property type="project" value="TreeGrafter"/>
</dbReference>
<dbReference type="Proteomes" id="UP000273154">
    <property type="component" value="Chromosome"/>
</dbReference>
<evidence type="ECO:0000256" key="2">
    <source>
        <dbReference type="ARBA" id="ARBA00023315"/>
    </source>
</evidence>
<dbReference type="AlphaFoldDB" id="A0A3G9K888"/>
<keyword evidence="3" id="KW-0812">Transmembrane</keyword>
<keyword evidence="6" id="KW-1185">Reference proteome</keyword>
<keyword evidence="1 5" id="KW-0808">Transferase</keyword>
<evidence type="ECO:0000313" key="5">
    <source>
        <dbReference type="EMBL" id="BBH50219.1"/>
    </source>
</evidence>
<sequence>MTQTRQKPKGERGKGGYDFIRNGIDDYPLPARLVYNFVAFVLWLFSSIVWPTRFERLDELVDHVRERGTVIVMNHTSMVEPVVFIVGLWRRHVRVRPIYKVEFEKIGPAKWLFRRMGGIPVDRGSADLKALKAARDALGRGECVLIYPEGTRIKNDDQPIKVHGGFAMIAQMGKSDVTPTAVVGAADPYKTRPTHRRKPRIRCGRPISFTELDGTNRKEKLAEMERVAMERVYALRDELRHDYPGLW</sequence>
<dbReference type="GeneID" id="88848933"/>
<dbReference type="PANTHER" id="PTHR10434:SF11">
    <property type="entry name" value="1-ACYL-SN-GLYCEROL-3-PHOSPHATE ACYLTRANSFERASE"/>
    <property type="match status" value="1"/>
</dbReference>
<organism evidence="5 6">
    <name type="scientific">Parolsenella catena</name>
    <dbReference type="NCBI Taxonomy" id="2003188"/>
    <lineage>
        <taxon>Bacteria</taxon>
        <taxon>Bacillati</taxon>
        <taxon>Actinomycetota</taxon>
        <taxon>Coriobacteriia</taxon>
        <taxon>Coriobacteriales</taxon>
        <taxon>Atopobiaceae</taxon>
        <taxon>Parolsenella</taxon>
    </lineage>
</organism>
<dbReference type="SUPFAM" id="SSF69593">
    <property type="entry name" value="Glycerol-3-phosphate (1)-acyltransferase"/>
    <property type="match status" value="1"/>
</dbReference>
<reference evidence="6" key="1">
    <citation type="submission" date="2018-11" db="EMBL/GenBank/DDBJ databases">
        <title>Comparative genomics of Parolsenella catena and Libanicoccus massiliensis: Reclassification of Libanicoccus massiliensis as Parolsenella massiliensis comb. nov.</title>
        <authorList>
            <person name="Sakamoto M."/>
            <person name="Ikeyama N."/>
            <person name="Murakami T."/>
            <person name="Mori H."/>
            <person name="Yuki M."/>
            <person name="Ohkuma M."/>
        </authorList>
    </citation>
    <scope>NUCLEOTIDE SEQUENCE [LARGE SCALE GENOMIC DNA]</scope>
    <source>
        <strain evidence="6">JCM 31932</strain>
    </source>
</reference>
<keyword evidence="3" id="KW-0472">Membrane</keyword>
<dbReference type="GO" id="GO:0003841">
    <property type="term" value="F:1-acylglycerol-3-phosphate O-acyltransferase activity"/>
    <property type="evidence" value="ECO:0007669"/>
    <property type="project" value="TreeGrafter"/>
</dbReference>
<feature type="transmembrane region" description="Helical" evidence="3">
    <location>
        <begin position="33"/>
        <end position="50"/>
    </location>
</feature>
<dbReference type="EMBL" id="AP019367">
    <property type="protein sequence ID" value="BBH50219.1"/>
    <property type="molecule type" value="Genomic_DNA"/>
</dbReference>
<dbReference type="PANTHER" id="PTHR10434">
    <property type="entry name" value="1-ACYL-SN-GLYCEROL-3-PHOSPHATE ACYLTRANSFERASE"/>
    <property type="match status" value="1"/>
</dbReference>
<dbReference type="RefSeq" id="WP_126421857.1">
    <property type="nucleotide sequence ID" value="NZ_AP019367.1"/>
</dbReference>
<feature type="domain" description="Phospholipid/glycerol acyltransferase" evidence="4">
    <location>
        <begin position="69"/>
        <end position="185"/>
    </location>
</feature>
<feature type="transmembrane region" description="Helical" evidence="3">
    <location>
        <begin position="70"/>
        <end position="89"/>
    </location>
</feature>
<dbReference type="OrthoDB" id="3210041at2"/>
<evidence type="ECO:0000256" key="1">
    <source>
        <dbReference type="ARBA" id="ARBA00022679"/>
    </source>
</evidence>
<keyword evidence="3" id="KW-1133">Transmembrane helix</keyword>
<dbReference type="KEGG" id="pcat:Pcatena_08060"/>
<proteinExistence type="predicted"/>
<keyword evidence="2 5" id="KW-0012">Acyltransferase</keyword>
<dbReference type="CDD" id="cd07989">
    <property type="entry name" value="LPLAT_AGPAT-like"/>
    <property type="match status" value="1"/>
</dbReference>
<dbReference type="Pfam" id="PF01553">
    <property type="entry name" value="Acyltransferase"/>
    <property type="match status" value="1"/>
</dbReference>
<evidence type="ECO:0000313" key="6">
    <source>
        <dbReference type="Proteomes" id="UP000273154"/>
    </source>
</evidence>
<accession>A0A3G9K888</accession>
<evidence type="ECO:0000259" key="4">
    <source>
        <dbReference type="SMART" id="SM00563"/>
    </source>
</evidence>
<dbReference type="SMART" id="SM00563">
    <property type="entry name" value="PlsC"/>
    <property type="match status" value="1"/>
</dbReference>
<protein>
    <submittedName>
        <fullName evidence="5">1-acyl-sn-glycerol-3-phosphate acyltransferase</fullName>
    </submittedName>
</protein>
<dbReference type="InterPro" id="IPR002123">
    <property type="entry name" value="Plipid/glycerol_acylTrfase"/>
</dbReference>
<gene>
    <name evidence="5" type="ORF">Pcatena_08060</name>
</gene>
<name>A0A3G9K888_9ACTN</name>
<evidence type="ECO:0000256" key="3">
    <source>
        <dbReference type="SAM" id="Phobius"/>
    </source>
</evidence>